<dbReference type="GO" id="GO:0005737">
    <property type="term" value="C:cytoplasm"/>
    <property type="evidence" value="ECO:0007669"/>
    <property type="project" value="TreeGrafter"/>
</dbReference>
<sequence>MDEVKVEIWKAGDGVNYPRKGHTVTVHYTAFLKNGQQWDSSRDRGKPFKFKLCSEQVIPGLDEGVSALSIGERAKIAIPASKAYAERGFPGLVPPNTDLVFDLELIKFS</sequence>
<comment type="catalytic activity">
    <reaction evidence="1 5">
        <text>[protein]-peptidylproline (omega=180) = [protein]-peptidylproline (omega=0)</text>
        <dbReference type="Rhea" id="RHEA:16237"/>
        <dbReference type="Rhea" id="RHEA-COMP:10747"/>
        <dbReference type="Rhea" id="RHEA-COMP:10748"/>
        <dbReference type="ChEBI" id="CHEBI:83833"/>
        <dbReference type="ChEBI" id="CHEBI:83834"/>
        <dbReference type="EC" id="5.2.1.8"/>
    </reaction>
</comment>
<dbReference type="PANTHER" id="PTHR10516:SF443">
    <property type="entry name" value="FK506-BINDING PROTEIN 59-RELATED"/>
    <property type="match status" value="1"/>
</dbReference>
<dbReference type="SUPFAM" id="SSF54534">
    <property type="entry name" value="FKBP-like"/>
    <property type="match status" value="1"/>
</dbReference>
<evidence type="ECO:0000256" key="1">
    <source>
        <dbReference type="ARBA" id="ARBA00000971"/>
    </source>
</evidence>
<name>A0A9W6ZXZ0_9STRA</name>
<dbReference type="AlphaFoldDB" id="A0A9W6ZXZ0"/>
<dbReference type="InterPro" id="IPR046357">
    <property type="entry name" value="PPIase_dom_sf"/>
</dbReference>
<accession>A0A9W6ZXZ0</accession>
<dbReference type="Gene3D" id="3.10.50.40">
    <property type="match status" value="1"/>
</dbReference>
<dbReference type="OrthoDB" id="1902587at2759"/>
<proteinExistence type="predicted"/>
<evidence type="ECO:0000259" key="6">
    <source>
        <dbReference type="PROSITE" id="PS50059"/>
    </source>
</evidence>
<organism evidence="7 8">
    <name type="scientific">Triparma retinervis</name>
    <dbReference type="NCBI Taxonomy" id="2557542"/>
    <lineage>
        <taxon>Eukaryota</taxon>
        <taxon>Sar</taxon>
        <taxon>Stramenopiles</taxon>
        <taxon>Ochrophyta</taxon>
        <taxon>Bolidophyceae</taxon>
        <taxon>Parmales</taxon>
        <taxon>Triparmaceae</taxon>
        <taxon>Triparma</taxon>
    </lineage>
</organism>
<evidence type="ECO:0000313" key="8">
    <source>
        <dbReference type="Proteomes" id="UP001165082"/>
    </source>
</evidence>
<dbReference type="Pfam" id="PF00254">
    <property type="entry name" value="FKBP_C"/>
    <property type="match status" value="1"/>
</dbReference>
<feature type="domain" description="PPIase FKBP-type" evidence="6">
    <location>
        <begin position="21"/>
        <end position="109"/>
    </location>
</feature>
<dbReference type="Proteomes" id="UP001165082">
    <property type="component" value="Unassembled WGS sequence"/>
</dbReference>
<evidence type="ECO:0000256" key="5">
    <source>
        <dbReference type="PROSITE-ProRule" id="PRU00277"/>
    </source>
</evidence>
<keyword evidence="8" id="KW-1185">Reference proteome</keyword>
<evidence type="ECO:0000256" key="2">
    <source>
        <dbReference type="ARBA" id="ARBA00013194"/>
    </source>
</evidence>
<evidence type="ECO:0000256" key="4">
    <source>
        <dbReference type="ARBA" id="ARBA00023235"/>
    </source>
</evidence>
<dbReference type="InterPro" id="IPR001179">
    <property type="entry name" value="PPIase_FKBP_dom"/>
</dbReference>
<dbReference type="PROSITE" id="PS50059">
    <property type="entry name" value="FKBP_PPIASE"/>
    <property type="match status" value="1"/>
</dbReference>
<evidence type="ECO:0000256" key="3">
    <source>
        <dbReference type="ARBA" id="ARBA00023110"/>
    </source>
</evidence>
<evidence type="ECO:0000313" key="7">
    <source>
        <dbReference type="EMBL" id="GMH58494.1"/>
    </source>
</evidence>
<reference evidence="7" key="1">
    <citation type="submission" date="2022-07" db="EMBL/GenBank/DDBJ databases">
        <title>Genome analysis of Parmales, a sister group of diatoms, reveals the evolutionary specialization of diatoms from phago-mixotrophs to photoautotrophs.</title>
        <authorList>
            <person name="Ban H."/>
            <person name="Sato S."/>
            <person name="Yoshikawa S."/>
            <person name="Kazumasa Y."/>
            <person name="Nakamura Y."/>
            <person name="Ichinomiya M."/>
            <person name="Saitoh K."/>
            <person name="Sato N."/>
            <person name="Blanc-Mathieu R."/>
            <person name="Endo H."/>
            <person name="Kuwata A."/>
            <person name="Ogata H."/>
        </authorList>
    </citation>
    <scope>NUCLEOTIDE SEQUENCE</scope>
</reference>
<dbReference type="InterPro" id="IPR050689">
    <property type="entry name" value="FKBP-type_PPIase"/>
</dbReference>
<gene>
    <name evidence="7" type="ORF">TrRE_jg5360</name>
</gene>
<dbReference type="GO" id="GO:0003755">
    <property type="term" value="F:peptidyl-prolyl cis-trans isomerase activity"/>
    <property type="evidence" value="ECO:0007669"/>
    <property type="project" value="UniProtKB-KW"/>
</dbReference>
<dbReference type="FunFam" id="3.10.50.40:FF:000025">
    <property type="entry name" value="Peptidylprolyl isomerase"/>
    <property type="match status" value="1"/>
</dbReference>
<keyword evidence="3 5" id="KW-0697">Rotamase</keyword>
<dbReference type="EC" id="5.2.1.8" evidence="2 5"/>
<protein>
    <recommendedName>
        <fullName evidence="2 5">peptidylprolyl isomerase</fullName>
        <ecNumber evidence="2 5">5.2.1.8</ecNumber>
    </recommendedName>
</protein>
<dbReference type="EMBL" id="BRXZ01002265">
    <property type="protein sequence ID" value="GMH58494.1"/>
    <property type="molecule type" value="Genomic_DNA"/>
</dbReference>
<keyword evidence="4 5" id="KW-0413">Isomerase</keyword>
<dbReference type="PANTHER" id="PTHR10516">
    <property type="entry name" value="PEPTIDYL-PROLYL CIS-TRANS ISOMERASE"/>
    <property type="match status" value="1"/>
</dbReference>
<comment type="caution">
    <text evidence="7">The sequence shown here is derived from an EMBL/GenBank/DDBJ whole genome shotgun (WGS) entry which is preliminary data.</text>
</comment>